<feature type="transmembrane region" description="Helical" evidence="1">
    <location>
        <begin position="32"/>
        <end position="52"/>
    </location>
</feature>
<dbReference type="AlphaFoldDB" id="A0A1J5SZS0"/>
<sequence length="192" mass="22260">MGKWISLILLILFSVPSLLFALDDNGGSLIDLFFYLCILLSIFFAILTFISFRKRYKLKKSRVDKLFMLIPIVLIIIYFIFYALTSYKINKPYFLKASHPSSSHNFIYYFRSDSTLRTYGNFVDADGNTFQNFKLRGDTIILDTFFYETGLEAKKYLKTVISDSISSTHKVLIPLNKYGKINSNLTILDVKE</sequence>
<dbReference type="EMBL" id="MLJW01000050">
    <property type="protein sequence ID" value="OIR05478.1"/>
    <property type="molecule type" value="Genomic_DNA"/>
</dbReference>
<evidence type="ECO:0000313" key="2">
    <source>
        <dbReference type="EMBL" id="OIR05478.1"/>
    </source>
</evidence>
<accession>A0A1J5SZS0</accession>
<keyword evidence="1" id="KW-1133">Transmembrane helix</keyword>
<feature type="transmembrane region" description="Helical" evidence="1">
    <location>
        <begin position="64"/>
        <end position="84"/>
    </location>
</feature>
<comment type="caution">
    <text evidence="2">The sequence shown here is derived from an EMBL/GenBank/DDBJ whole genome shotgun (WGS) entry which is preliminary data.</text>
</comment>
<evidence type="ECO:0000256" key="1">
    <source>
        <dbReference type="SAM" id="Phobius"/>
    </source>
</evidence>
<protein>
    <submittedName>
        <fullName evidence="2">Uncharacterized protein</fullName>
    </submittedName>
</protein>
<reference evidence="2" key="1">
    <citation type="submission" date="2016-10" db="EMBL/GenBank/DDBJ databases">
        <title>Sequence of Gallionella enrichment culture.</title>
        <authorList>
            <person name="Poehlein A."/>
            <person name="Muehling M."/>
            <person name="Daniel R."/>
        </authorList>
    </citation>
    <scope>NUCLEOTIDE SEQUENCE</scope>
</reference>
<gene>
    <name evidence="2" type="ORF">GALL_125300</name>
</gene>
<keyword evidence="1" id="KW-0812">Transmembrane</keyword>
<keyword evidence="1" id="KW-0472">Membrane</keyword>
<proteinExistence type="predicted"/>
<organism evidence="2">
    <name type="scientific">mine drainage metagenome</name>
    <dbReference type="NCBI Taxonomy" id="410659"/>
    <lineage>
        <taxon>unclassified sequences</taxon>
        <taxon>metagenomes</taxon>
        <taxon>ecological metagenomes</taxon>
    </lineage>
</organism>
<name>A0A1J5SZS0_9ZZZZ</name>